<accession>A0A9K3CRQ3</accession>
<reference evidence="2 3" key="1">
    <citation type="journal article" date="2018" name="PLoS ONE">
        <title>The draft genome of Kipferlia bialata reveals reductive genome evolution in fornicate parasites.</title>
        <authorList>
            <person name="Tanifuji G."/>
            <person name="Takabayashi S."/>
            <person name="Kume K."/>
            <person name="Takagi M."/>
            <person name="Nakayama T."/>
            <person name="Kamikawa R."/>
            <person name="Inagaki Y."/>
            <person name="Hashimoto T."/>
        </authorList>
    </citation>
    <scope>NUCLEOTIDE SEQUENCE [LARGE SCALE GENOMIC DNA]</scope>
    <source>
        <strain evidence="2">NY0173</strain>
    </source>
</reference>
<keyword evidence="1" id="KW-0472">Membrane</keyword>
<proteinExistence type="predicted"/>
<dbReference type="EMBL" id="BDIP01000297">
    <property type="protein sequence ID" value="GIQ81055.1"/>
    <property type="molecule type" value="Genomic_DNA"/>
</dbReference>
<evidence type="ECO:0000313" key="3">
    <source>
        <dbReference type="Proteomes" id="UP000265618"/>
    </source>
</evidence>
<dbReference type="Proteomes" id="UP000265618">
    <property type="component" value="Unassembled WGS sequence"/>
</dbReference>
<dbReference type="SUPFAM" id="SSF50978">
    <property type="entry name" value="WD40 repeat-like"/>
    <property type="match status" value="1"/>
</dbReference>
<feature type="transmembrane region" description="Helical" evidence="1">
    <location>
        <begin position="1337"/>
        <end position="1357"/>
    </location>
</feature>
<name>A0A9K3CRQ3_9EUKA</name>
<comment type="caution">
    <text evidence="2">The sequence shown here is derived from an EMBL/GenBank/DDBJ whole genome shotgun (WGS) entry which is preliminary data.</text>
</comment>
<feature type="non-terminal residue" evidence="2">
    <location>
        <position position="1"/>
    </location>
</feature>
<keyword evidence="1" id="KW-1133">Transmembrane helix</keyword>
<keyword evidence="3" id="KW-1185">Reference proteome</keyword>
<evidence type="ECO:0000256" key="1">
    <source>
        <dbReference type="SAM" id="Phobius"/>
    </source>
</evidence>
<gene>
    <name evidence="2" type="ORF">KIPB_001952</name>
</gene>
<keyword evidence="1" id="KW-0812">Transmembrane</keyword>
<dbReference type="InterPro" id="IPR036322">
    <property type="entry name" value="WD40_repeat_dom_sf"/>
</dbReference>
<organism evidence="2 3">
    <name type="scientific">Kipferlia bialata</name>
    <dbReference type="NCBI Taxonomy" id="797122"/>
    <lineage>
        <taxon>Eukaryota</taxon>
        <taxon>Metamonada</taxon>
        <taxon>Carpediemonas-like organisms</taxon>
        <taxon>Kipferlia</taxon>
    </lineage>
</organism>
<protein>
    <submittedName>
        <fullName evidence="2">Uncharacterized protein</fullName>
    </submittedName>
</protein>
<evidence type="ECO:0000313" key="2">
    <source>
        <dbReference type="EMBL" id="GIQ81055.1"/>
    </source>
</evidence>
<sequence>TLDISDPYYPSAVFDTLPVPTSDQGAPRGVSIASVSLSYPHAAVSLGVYGVAMYTHTASTSTQASSNLRDYDTAWVVETVLTHASCTPDSAVPYCYGDYGTNVSVTRGGGAVFHSDECIELESTDDDFEQYGCVITANRDISGGWAVTGGVQSMLYKLLMADGTDMLMYLDEGTVLAGVGTADIYGAVALSVQPDAPTLPVSVYAAPASIALGQSMLEGLKLSFSDSAGQAVYDPSATVIVTIPGGTSSSDSVLYAQADPTLHAYTVPPLILDYTSVNSLGAQVDLGVTFYGVTGTEYIYDLSVQTDLTVSLTTTCGKTGGVSIYPLYQDSTLDSTPTVYSVTLTNEYGATIMDGRQVQIGLSDSAMCDMAWDADTLAYSATLTCTGRGCSYGDSLHVAVYYAGSSYRVEERLHYSSPVTSARVSPDSCQLYMPTTFCAHLSDSQGRMIGGDLASPSLQFSTSGQAQTTEAEWDEFAHAYCAILVPEHSHTDDADSVLSIQVLYEGAVIGHSDVTVYDALEGVSVHTPSANDPFRSGAMCAHSDLMFIVDAASAKVRVYRVSTHTDPVSYTLLSEADLLTTEGSYSEYDTVSISYDPSSSYLAVGRSGMVGDNGAYMYRLDDGATLHPVGCLAHSDGNSHDSTGLVAMEKGVLVIAMDNGATIYGLEDGVWGLKQEIVVDLGPYYVQPWVDTDGETIVIGVTYYHHVLVYSRDADTHMWALSDTLVDPYLTWNTGYGEIVAVDRDIILVTNHYAPSGNFDITGPPMYVYTRDADSLSKGERENEYLRKGGRDGESETDGDCGWTLTTMYVGPSNNQFVYSTIEVEDGTILITDKYGWEIHVYTLSPMDNTLVQVRTLSYDGSEPGHSTYTYFGHQAAFSGETVYATAVLTDTVDAPVSIVTLYSGPSTAVVSDISVSPSTVHCSDPSVTFTVTLLDEDGDIIQEDLTPHLTFNWMCTMYDPSSVVYDTEICTYTVVYGDATVCTASVGSSYFGVYIESQTAEGFNLSQSGARIPMPVEFADVSHVSLLDGDVYYGSGDPLFIGIYVYDSMGSPITDGRVVRTGISLEDFTVATYLYPGHDYYAYYAGDVDTCRAVTLTVYVAPDRHTSEDDWDALIPYPVPVQVYTDVSSVGVYPPMVAIGHTTDFVLTGYDSCNNVVPVDMSMSVAWWPETEGVALSKCTFNTPEIGDVNYSVTMDIPVDRVNERPVLEIHTAPPSGPTPDPIMVTLSMTLGTVTTADVHPTEVTSCSGDTTLTVTPFNESGTVMIDTEAQLSVYFEDEPEERYLARLCETCVPLSYYVTVGDYCGVMDRNLVVAVASQTTPVSTLTVTMVYSAPWWYYALVVCLGMVTAMGILCYRTRGRGGYTAVSRDKWAREQERETERE</sequence>